<dbReference type="RefSeq" id="WP_171685149.1">
    <property type="nucleotide sequence ID" value="NZ_WHNZ01000042.1"/>
</dbReference>
<dbReference type="CDD" id="cd08547">
    <property type="entry name" value="Type_II_cohesin"/>
    <property type="match status" value="1"/>
</dbReference>
<reference evidence="1 2" key="1">
    <citation type="submission" date="2019-10" db="EMBL/GenBank/DDBJ databases">
        <title>Description of Paenibacillus pedi sp. nov.</title>
        <authorList>
            <person name="Carlier A."/>
            <person name="Qi S."/>
        </authorList>
    </citation>
    <scope>NUCLEOTIDE SEQUENCE [LARGE SCALE GENOMIC DNA]</scope>
    <source>
        <strain evidence="1 2">LMG 31457</strain>
    </source>
</reference>
<evidence type="ECO:0000313" key="1">
    <source>
        <dbReference type="EMBL" id="NOV02326.1"/>
    </source>
</evidence>
<protein>
    <submittedName>
        <fullName evidence="1">Uncharacterized protein</fullName>
    </submittedName>
</protein>
<accession>A0ABX1ZQH2</accession>
<dbReference type="Proteomes" id="UP000618579">
    <property type="component" value="Unassembled WGS sequence"/>
</dbReference>
<gene>
    <name evidence="1" type="ORF">GC097_20160</name>
</gene>
<dbReference type="InterPro" id="IPR008965">
    <property type="entry name" value="CBM2/CBM3_carb-bd_dom_sf"/>
</dbReference>
<organism evidence="1 2">
    <name type="scientific">Paenibacillus planticolens</name>
    <dbReference type="NCBI Taxonomy" id="2654976"/>
    <lineage>
        <taxon>Bacteria</taxon>
        <taxon>Bacillati</taxon>
        <taxon>Bacillota</taxon>
        <taxon>Bacilli</taxon>
        <taxon>Bacillales</taxon>
        <taxon>Paenibacillaceae</taxon>
        <taxon>Paenibacillus</taxon>
    </lineage>
</organism>
<name>A0ABX1ZQH2_9BACL</name>
<dbReference type="SUPFAM" id="SSF49384">
    <property type="entry name" value="Carbohydrate-binding domain"/>
    <property type="match status" value="1"/>
</dbReference>
<sequence length="126" mass="13689">MILQICNLNRYPSLKDGLQIIDKKETAPGQVRIVAASVVKSQGVLVEGDLLACKFKVNSEAKAANIAISVDRVVIANSQGNGLQIKGASQGIQITIQQVSSDKNIVRLVSARMAAFLFFRSRHRKI</sequence>
<dbReference type="Gene3D" id="2.60.40.680">
    <property type="match status" value="1"/>
</dbReference>
<evidence type="ECO:0000313" key="2">
    <source>
        <dbReference type="Proteomes" id="UP000618579"/>
    </source>
</evidence>
<comment type="caution">
    <text evidence="1">The sequence shown here is derived from an EMBL/GenBank/DDBJ whole genome shotgun (WGS) entry which is preliminary data.</text>
</comment>
<dbReference type="EMBL" id="WHNZ01000042">
    <property type="protein sequence ID" value="NOV02326.1"/>
    <property type="molecule type" value="Genomic_DNA"/>
</dbReference>
<keyword evidence="2" id="KW-1185">Reference proteome</keyword>
<proteinExistence type="predicted"/>